<sequence length="124" mass="13155">MRTIHAKTRSTIPAGASRSFSTCGDTTLRAAAIMAVHAAFFMRYGTMLLLPHISHRNSPPTFDSLTGTPPLCGGKCYVWWEVFFGVGGVNERAIVPRIIGCEPSRQHGDGGSCNAAAVVGQYGG</sequence>
<evidence type="ECO:0000313" key="2">
    <source>
        <dbReference type="Proteomes" id="UP000283634"/>
    </source>
</evidence>
<dbReference type="GeneID" id="40333081"/>
<dbReference type="AlphaFoldDB" id="A0A422MX39"/>
<gene>
    <name evidence="1" type="ORF">TraAM80_09148</name>
</gene>
<organism evidence="1 2">
    <name type="scientific">Trypanosoma rangeli</name>
    <dbReference type="NCBI Taxonomy" id="5698"/>
    <lineage>
        <taxon>Eukaryota</taxon>
        <taxon>Discoba</taxon>
        <taxon>Euglenozoa</taxon>
        <taxon>Kinetoplastea</taxon>
        <taxon>Metakinetoplastina</taxon>
        <taxon>Trypanosomatida</taxon>
        <taxon>Trypanosomatidae</taxon>
        <taxon>Trypanosoma</taxon>
        <taxon>Herpetosoma</taxon>
    </lineage>
</organism>
<reference evidence="1 2" key="1">
    <citation type="journal article" date="2018" name="BMC Genomics">
        <title>Genomic comparison of Trypanosoma conorhini and Trypanosoma rangeli to Trypanosoma cruzi strains of high and low virulence.</title>
        <authorList>
            <person name="Bradwell K.R."/>
            <person name="Koparde V.N."/>
            <person name="Matveyev A.V."/>
            <person name="Serrano M.G."/>
            <person name="Alves J.M."/>
            <person name="Parikh H."/>
            <person name="Huang B."/>
            <person name="Lee V."/>
            <person name="Espinosa-Alvarez O."/>
            <person name="Ortiz P.A."/>
            <person name="Costa-Martins A.G."/>
            <person name="Teixeira M.M."/>
            <person name="Buck G.A."/>
        </authorList>
    </citation>
    <scope>NUCLEOTIDE SEQUENCE [LARGE SCALE GENOMIC DNA]</scope>
    <source>
        <strain evidence="1 2">AM80</strain>
    </source>
</reference>
<protein>
    <submittedName>
        <fullName evidence="1">Uncharacterized protein</fullName>
    </submittedName>
</protein>
<accession>A0A422MX39</accession>
<dbReference type="EMBL" id="MKGL01000524">
    <property type="protein sequence ID" value="RNE97788.1"/>
    <property type="molecule type" value="Genomic_DNA"/>
</dbReference>
<comment type="caution">
    <text evidence="1">The sequence shown here is derived from an EMBL/GenBank/DDBJ whole genome shotgun (WGS) entry which is preliminary data.</text>
</comment>
<keyword evidence="2" id="KW-1185">Reference proteome</keyword>
<dbReference type="Proteomes" id="UP000283634">
    <property type="component" value="Unassembled WGS sequence"/>
</dbReference>
<evidence type="ECO:0000313" key="1">
    <source>
        <dbReference type="EMBL" id="RNE97788.1"/>
    </source>
</evidence>
<dbReference type="RefSeq" id="XP_029234306.1">
    <property type="nucleotide sequence ID" value="XM_029385850.1"/>
</dbReference>
<name>A0A422MX39_TRYRA</name>
<proteinExistence type="predicted"/>